<evidence type="ECO:0000313" key="2">
    <source>
        <dbReference type="EMBL" id="AII87496.1"/>
    </source>
</evidence>
<dbReference type="SUPFAM" id="SSF54427">
    <property type="entry name" value="NTF2-like"/>
    <property type="match status" value="1"/>
</dbReference>
<dbReference type="KEGG" id="ptp:RCA23_c19650"/>
<reference evidence="2 3" key="1">
    <citation type="journal article" date="2014" name="ISME J.">
        <title>Adaptation of an abundant Roseobacter RCA organism to pelagic systems revealed by genomic and transcriptomic analyses.</title>
        <authorList>
            <person name="Voget S."/>
            <person name="Wemheuer B."/>
            <person name="Brinkhoff T."/>
            <person name="Vollmers J."/>
            <person name="Dietrich S."/>
            <person name="Giebel H.A."/>
            <person name="Beardsley C."/>
            <person name="Sardemann C."/>
            <person name="Bakenhus I."/>
            <person name="Billerbeck S."/>
            <person name="Daniel R."/>
            <person name="Simon M."/>
        </authorList>
    </citation>
    <scope>NUCLEOTIDE SEQUENCE [LARGE SCALE GENOMIC DNA]</scope>
    <source>
        <strain evidence="2 3">RCA23</strain>
    </source>
</reference>
<dbReference type="Pfam" id="PF12680">
    <property type="entry name" value="SnoaL_2"/>
    <property type="match status" value="1"/>
</dbReference>
<dbReference type="EMBL" id="CP003984">
    <property type="protein sequence ID" value="AII87496.1"/>
    <property type="molecule type" value="Genomic_DNA"/>
</dbReference>
<feature type="domain" description="SnoaL-like" evidence="1">
    <location>
        <begin position="29"/>
        <end position="131"/>
    </location>
</feature>
<dbReference type="AlphaFoldDB" id="A0AAN0RJV9"/>
<keyword evidence="3" id="KW-1185">Reference proteome</keyword>
<name>A0AAN0RJV9_9RHOB</name>
<dbReference type="InterPro" id="IPR037401">
    <property type="entry name" value="SnoaL-like"/>
</dbReference>
<dbReference type="Gene3D" id="3.10.450.50">
    <property type="match status" value="1"/>
</dbReference>
<accession>A0AAN0RJV9</accession>
<gene>
    <name evidence="2" type="ORF">RCA23_c19650</name>
</gene>
<evidence type="ECO:0000313" key="3">
    <source>
        <dbReference type="Proteomes" id="UP000028680"/>
    </source>
</evidence>
<organism evidence="2 3">
    <name type="scientific">Planktomarina temperata RCA23</name>
    <dbReference type="NCBI Taxonomy" id="666509"/>
    <lineage>
        <taxon>Bacteria</taxon>
        <taxon>Pseudomonadati</taxon>
        <taxon>Pseudomonadota</taxon>
        <taxon>Alphaproteobacteria</taxon>
        <taxon>Rhodobacterales</taxon>
        <taxon>Paracoccaceae</taxon>
        <taxon>Planktomarina</taxon>
    </lineage>
</organism>
<dbReference type="InterPro" id="IPR032710">
    <property type="entry name" value="NTF2-like_dom_sf"/>
</dbReference>
<protein>
    <recommendedName>
        <fullName evidence="1">SnoaL-like domain-containing protein</fullName>
    </recommendedName>
</protein>
<evidence type="ECO:0000259" key="1">
    <source>
        <dbReference type="Pfam" id="PF12680"/>
    </source>
</evidence>
<dbReference type="Proteomes" id="UP000028680">
    <property type="component" value="Chromosome"/>
</dbReference>
<sequence>MHQYKLVNNQREKQSMTITHTLDPWQFAQDWQDGWNSHDLDRIMAHYHEEVVFRSAKAQALVGKGELTGHDELRGYWAEALKRQPDLKFQVQDVFRGHEMIVLSYSNQNNICATETFYFNAEGLVFRAAACHRTPRL</sequence>
<proteinExistence type="predicted"/>